<dbReference type="SUPFAM" id="SSF54506">
    <property type="entry name" value="Diaminopimelate epimerase-like"/>
    <property type="match status" value="1"/>
</dbReference>
<feature type="non-terminal residue" evidence="3">
    <location>
        <position position="181"/>
    </location>
</feature>
<dbReference type="AlphaFoldDB" id="A0A382BI75"/>
<dbReference type="GO" id="GO:0016853">
    <property type="term" value="F:isomerase activity"/>
    <property type="evidence" value="ECO:0007669"/>
    <property type="project" value="UniProtKB-KW"/>
</dbReference>
<accession>A0A382BI75</accession>
<keyword evidence="2" id="KW-0413">Isomerase</keyword>
<protein>
    <recommendedName>
        <fullName evidence="4">PrpF family protein</fullName>
    </recommendedName>
</protein>
<name>A0A382BI75_9ZZZZ</name>
<organism evidence="3">
    <name type="scientific">marine metagenome</name>
    <dbReference type="NCBI Taxonomy" id="408172"/>
    <lineage>
        <taxon>unclassified sequences</taxon>
        <taxon>metagenomes</taxon>
        <taxon>ecological metagenomes</taxon>
    </lineage>
</organism>
<comment type="similarity">
    <text evidence="1">Belongs to the PrpF family.</text>
</comment>
<dbReference type="Pfam" id="PF04303">
    <property type="entry name" value="PrpF"/>
    <property type="match status" value="1"/>
</dbReference>
<dbReference type="PANTHER" id="PTHR43709:SF2">
    <property type="entry name" value="DUF453 DOMAIN PROTEIN (AFU_ORTHOLOGUE AFUA_6G00360)"/>
    <property type="match status" value="1"/>
</dbReference>
<evidence type="ECO:0008006" key="4">
    <source>
        <dbReference type="Google" id="ProtNLM"/>
    </source>
</evidence>
<dbReference type="InterPro" id="IPR007400">
    <property type="entry name" value="PrpF-like"/>
</dbReference>
<evidence type="ECO:0000256" key="2">
    <source>
        <dbReference type="ARBA" id="ARBA00023235"/>
    </source>
</evidence>
<sequence length="181" mass="18887">MTQKAVPAVFMRGGTSKGVFFHGRDLPKDRHGRDTIFCAAIGSPDPYGRQLDGMGGGISSLSKVVVIEPSDRPGIDVDYTFGQVVVDAADVDYGATCGNLSSAVGPFAVDEGLVLKGDGEALVRVHNTNTDKVFEARFQVRNGKAQVSGEFIIPGVSGSGAPVQLDYLDPGGARTGTLMPT</sequence>
<evidence type="ECO:0000256" key="1">
    <source>
        <dbReference type="ARBA" id="ARBA00007673"/>
    </source>
</evidence>
<dbReference type="PANTHER" id="PTHR43709">
    <property type="entry name" value="ACONITATE ISOMERASE-RELATED"/>
    <property type="match status" value="1"/>
</dbReference>
<gene>
    <name evidence="3" type="ORF">METZ01_LOCUS166390</name>
</gene>
<proteinExistence type="inferred from homology"/>
<reference evidence="3" key="1">
    <citation type="submission" date="2018-05" db="EMBL/GenBank/DDBJ databases">
        <authorList>
            <person name="Lanie J.A."/>
            <person name="Ng W.-L."/>
            <person name="Kazmierczak K.M."/>
            <person name="Andrzejewski T.M."/>
            <person name="Davidsen T.M."/>
            <person name="Wayne K.J."/>
            <person name="Tettelin H."/>
            <person name="Glass J.I."/>
            <person name="Rusch D."/>
            <person name="Podicherti R."/>
            <person name="Tsui H.-C.T."/>
            <person name="Winkler M.E."/>
        </authorList>
    </citation>
    <scope>NUCLEOTIDE SEQUENCE</scope>
</reference>
<dbReference type="Gene3D" id="3.10.310.10">
    <property type="entry name" value="Diaminopimelate Epimerase, Chain A, domain 1"/>
    <property type="match status" value="1"/>
</dbReference>
<dbReference type="EMBL" id="UINC01029945">
    <property type="protein sequence ID" value="SVB13536.1"/>
    <property type="molecule type" value="Genomic_DNA"/>
</dbReference>
<evidence type="ECO:0000313" key="3">
    <source>
        <dbReference type="EMBL" id="SVB13536.1"/>
    </source>
</evidence>